<dbReference type="AlphaFoldDB" id="A0A9D4MIQ6"/>
<name>A0A9D4MIQ6_DREPO</name>
<comment type="caution">
    <text evidence="1">The sequence shown here is derived from an EMBL/GenBank/DDBJ whole genome shotgun (WGS) entry which is preliminary data.</text>
</comment>
<dbReference type="EMBL" id="JAIWYP010000001">
    <property type="protein sequence ID" value="KAH3876880.1"/>
    <property type="molecule type" value="Genomic_DNA"/>
</dbReference>
<accession>A0A9D4MIQ6</accession>
<proteinExistence type="predicted"/>
<reference evidence="1" key="1">
    <citation type="journal article" date="2019" name="bioRxiv">
        <title>The Genome of the Zebra Mussel, Dreissena polymorpha: A Resource for Invasive Species Research.</title>
        <authorList>
            <person name="McCartney M.A."/>
            <person name="Auch B."/>
            <person name="Kono T."/>
            <person name="Mallez S."/>
            <person name="Zhang Y."/>
            <person name="Obille A."/>
            <person name="Becker A."/>
            <person name="Abrahante J.E."/>
            <person name="Garbe J."/>
            <person name="Badalamenti J.P."/>
            <person name="Herman A."/>
            <person name="Mangelson H."/>
            <person name="Liachko I."/>
            <person name="Sullivan S."/>
            <person name="Sone E.D."/>
            <person name="Koren S."/>
            <person name="Silverstein K.A.T."/>
            <person name="Beckman K.B."/>
            <person name="Gohl D.M."/>
        </authorList>
    </citation>
    <scope>NUCLEOTIDE SEQUENCE</scope>
    <source>
        <strain evidence="1">Duluth1</strain>
        <tissue evidence="1">Whole animal</tissue>
    </source>
</reference>
<evidence type="ECO:0000313" key="1">
    <source>
        <dbReference type="EMBL" id="KAH3876880.1"/>
    </source>
</evidence>
<protein>
    <submittedName>
        <fullName evidence="1">Uncharacterized protein</fullName>
    </submittedName>
</protein>
<dbReference type="Proteomes" id="UP000828390">
    <property type="component" value="Unassembled WGS sequence"/>
</dbReference>
<sequence>MFPNHIEKNAPPTGGHVFSPIWTIFKLVRDINKTNVLTNFHDDWAKIVTSIVKTAPPPTAMLIQLIERVFWEKCVECTVPMYGRTRATERRTDGRTDRQMDKNGICGNLSVTLLEYTQLKVSLRKSFFGPTTDRQTDGLTVQLLYATLPLKNDQTDGQIDGLTDERMD</sequence>
<organism evidence="1 2">
    <name type="scientific">Dreissena polymorpha</name>
    <name type="common">Zebra mussel</name>
    <name type="synonym">Mytilus polymorpha</name>
    <dbReference type="NCBI Taxonomy" id="45954"/>
    <lineage>
        <taxon>Eukaryota</taxon>
        <taxon>Metazoa</taxon>
        <taxon>Spiralia</taxon>
        <taxon>Lophotrochozoa</taxon>
        <taxon>Mollusca</taxon>
        <taxon>Bivalvia</taxon>
        <taxon>Autobranchia</taxon>
        <taxon>Heteroconchia</taxon>
        <taxon>Euheterodonta</taxon>
        <taxon>Imparidentia</taxon>
        <taxon>Neoheterodontei</taxon>
        <taxon>Myida</taxon>
        <taxon>Dreissenoidea</taxon>
        <taxon>Dreissenidae</taxon>
        <taxon>Dreissena</taxon>
    </lineage>
</organism>
<evidence type="ECO:0000313" key="2">
    <source>
        <dbReference type="Proteomes" id="UP000828390"/>
    </source>
</evidence>
<keyword evidence="2" id="KW-1185">Reference proteome</keyword>
<reference evidence="1" key="2">
    <citation type="submission" date="2020-11" db="EMBL/GenBank/DDBJ databases">
        <authorList>
            <person name="McCartney M.A."/>
            <person name="Auch B."/>
            <person name="Kono T."/>
            <person name="Mallez S."/>
            <person name="Becker A."/>
            <person name="Gohl D.M."/>
            <person name="Silverstein K.A.T."/>
            <person name="Koren S."/>
            <person name="Bechman K.B."/>
            <person name="Herman A."/>
            <person name="Abrahante J.E."/>
            <person name="Garbe J."/>
        </authorList>
    </citation>
    <scope>NUCLEOTIDE SEQUENCE</scope>
    <source>
        <strain evidence="1">Duluth1</strain>
        <tissue evidence="1">Whole animal</tissue>
    </source>
</reference>
<gene>
    <name evidence="1" type="ORF">DPMN_000731</name>
</gene>